<gene>
    <name evidence="3" type="ORF">SAMN05216258_103165</name>
</gene>
<accession>A0A1I3E3Z4</accession>
<dbReference type="RefSeq" id="WP_177236166.1">
    <property type="nucleotide sequence ID" value="NZ_FOQH01000003.1"/>
</dbReference>
<dbReference type="InterPro" id="IPR003673">
    <property type="entry name" value="CoA-Trfase_fam_III"/>
</dbReference>
<dbReference type="AlphaFoldDB" id="A0A1I3E3Z4"/>
<protein>
    <submittedName>
        <fullName evidence="3">Formyl-CoA transferase</fullName>
    </submittedName>
</protein>
<dbReference type="Proteomes" id="UP000199377">
    <property type="component" value="Unassembled WGS sequence"/>
</dbReference>
<evidence type="ECO:0000256" key="2">
    <source>
        <dbReference type="SAM" id="MobiDB-lite"/>
    </source>
</evidence>
<dbReference type="Pfam" id="PF02515">
    <property type="entry name" value="CoA_transf_3"/>
    <property type="match status" value="1"/>
</dbReference>
<feature type="region of interest" description="Disordered" evidence="2">
    <location>
        <begin position="350"/>
        <end position="373"/>
    </location>
</feature>
<dbReference type="EMBL" id="FOQH01000003">
    <property type="protein sequence ID" value="SFH93523.1"/>
    <property type="molecule type" value="Genomic_DNA"/>
</dbReference>
<dbReference type="InterPro" id="IPR023606">
    <property type="entry name" value="CoA-Trfase_III_dom_1_sf"/>
</dbReference>
<dbReference type="PANTHER" id="PTHR48207:SF4">
    <property type="entry name" value="BLL6097 PROTEIN"/>
    <property type="match status" value="1"/>
</dbReference>
<name>A0A1I3E3Z4_9RHOB</name>
<keyword evidence="4" id="KW-1185">Reference proteome</keyword>
<dbReference type="GO" id="GO:0008410">
    <property type="term" value="F:CoA-transferase activity"/>
    <property type="evidence" value="ECO:0007669"/>
    <property type="project" value="TreeGrafter"/>
</dbReference>
<dbReference type="InterPro" id="IPR050483">
    <property type="entry name" value="CoA-transferase_III_domain"/>
</dbReference>
<dbReference type="PANTHER" id="PTHR48207">
    <property type="entry name" value="SUCCINATE--HYDROXYMETHYLGLUTARATE COA-TRANSFERASE"/>
    <property type="match status" value="1"/>
</dbReference>
<organism evidence="3 4">
    <name type="scientific">Albimonas pacifica</name>
    <dbReference type="NCBI Taxonomy" id="1114924"/>
    <lineage>
        <taxon>Bacteria</taxon>
        <taxon>Pseudomonadati</taxon>
        <taxon>Pseudomonadota</taxon>
        <taxon>Alphaproteobacteria</taxon>
        <taxon>Rhodobacterales</taxon>
        <taxon>Paracoccaceae</taxon>
        <taxon>Albimonas</taxon>
    </lineage>
</organism>
<dbReference type="Gene3D" id="3.30.1540.10">
    <property type="entry name" value="formyl-coa transferase, domain 3"/>
    <property type="match status" value="1"/>
</dbReference>
<dbReference type="SUPFAM" id="SSF89796">
    <property type="entry name" value="CoA-transferase family III (CaiB/BaiF)"/>
    <property type="match status" value="1"/>
</dbReference>
<proteinExistence type="predicted"/>
<dbReference type="InterPro" id="IPR044855">
    <property type="entry name" value="CoA-Trfase_III_dom3_sf"/>
</dbReference>
<reference evidence="3 4" key="1">
    <citation type="submission" date="2016-10" db="EMBL/GenBank/DDBJ databases">
        <authorList>
            <person name="de Groot N.N."/>
        </authorList>
    </citation>
    <scope>NUCLEOTIDE SEQUENCE [LARGE SCALE GENOMIC DNA]</scope>
    <source>
        <strain evidence="3 4">CGMCC 1.11030</strain>
    </source>
</reference>
<evidence type="ECO:0000256" key="1">
    <source>
        <dbReference type="ARBA" id="ARBA00022679"/>
    </source>
</evidence>
<dbReference type="STRING" id="1114924.SAMN05216258_103165"/>
<dbReference type="Gene3D" id="3.40.50.10540">
    <property type="entry name" value="Crotonobetainyl-coa:carnitine coa-transferase, domain 1"/>
    <property type="match status" value="1"/>
</dbReference>
<sequence>MLRLLDGKRVVEMGHILLAPYATQMLGDFGADVIKVESLDGDTYRGLGQPRVPGGMTAQWMANNRNKRSIALNLKDADARAALMKLVGGADAFVHNMRPAAVERLGFGYEALAKLNPRLVYAQAVGFGSSGPYAGRPAVDDVIQGWSGFADLMGLHGEGPEMAPVAVCDVITALILGQTVLAGMLKAAETGKGCFLETAMFEAMATVGLNQHLNGHAFQPPNAGLIYARTGSPHRRPVATRDGWIIHAVYNFRHWTDFLGAVGREDVLAGPMMADRYAAAANVGELYRLLAEEILPTRSTAEWLALFAELDIPAAPCTELAALESDPHLAQVGLFRDYEHPSQGLCRETRAPVESRDVETAPDRHPPELGEHSEEILREAGVSAAEIADLVARGALRGFEPEAA</sequence>
<keyword evidence="1 3" id="KW-0808">Transferase</keyword>
<evidence type="ECO:0000313" key="3">
    <source>
        <dbReference type="EMBL" id="SFH93523.1"/>
    </source>
</evidence>
<evidence type="ECO:0000313" key="4">
    <source>
        <dbReference type="Proteomes" id="UP000199377"/>
    </source>
</evidence>